<reference evidence="2 3" key="1">
    <citation type="submission" date="2020-08" db="EMBL/GenBank/DDBJ databases">
        <title>Genome public.</title>
        <authorList>
            <person name="Liu C."/>
            <person name="Sun Q."/>
        </authorList>
    </citation>
    <scope>NUCLEOTIDE SEQUENCE [LARGE SCALE GENOMIC DNA]</scope>
    <source>
        <strain evidence="2 3">BX10</strain>
    </source>
</reference>
<evidence type="ECO:0000313" key="2">
    <source>
        <dbReference type="EMBL" id="MBC8597958.1"/>
    </source>
</evidence>
<dbReference type="Gene3D" id="3.40.50.300">
    <property type="entry name" value="P-loop containing nucleotide triphosphate hydrolases"/>
    <property type="match status" value="1"/>
</dbReference>
<dbReference type="InterPro" id="IPR051396">
    <property type="entry name" value="Bact_Antivir_Def_Nuclease"/>
</dbReference>
<dbReference type="InterPro" id="IPR041685">
    <property type="entry name" value="AAA_GajA/Old/RecF-like"/>
</dbReference>
<comment type="caution">
    <text evidence="2">The sequence shown here is derived from an EMBL/GenBank/DDBJ whole genome shotgun (WGS) entry which is preliminary data.</text>
</comment>
<feature type="domain" description="Endonuclease GajA/Old nuclease/RecF-like AAA" evidence="1">
    <location>
        <begin position="223"/>
        <end position="338"/>
    </location>
</feature>
<dbReference type="PANTHER" id="PTHR43581">
    <property type="entry name" value="ATP/GTP PHOSPHATASE"/>
    <property type="match status" value="1"/>
</dbReference>
<evidence type="ECO:0000313" key="3">
    <source>
        <dbReference type="Proteomes" id="UP000647491"/>
    </source>
</evidence>
<dbReference type="Proteomes" id="UP000647491">
    <property type="component" value="Unassembled WGS sequence"/>
</dbReference>
<dbReference type="PANTHER" id="PTHR43581:SF4">
    <property type="entry name" value="ATP_GTP PHOSPHATASE"/>
    <property type="match status" value="1"/>
</dbReference>
<gene>
    <name evidence="2" type="ORF">H8708_01740</name>
</gene>
<dbReference type="InterPro" id="IPR027417">
    <property type="entry name" value="P-loop_NTPase"/>
</dbReference>
<sequence>MQLTYLHIHNFKSIRDMEIRDIDRALILVGKNNTGKTSILDAVCAVCGCYQVQEADFNEREQAIRIDASFSISSEDLALFHRMGIVSQYRRYEVWSRVFGERLPSFSQGELCFTFHVNKDGKVRYEDISRKNNPYIPMILPRIYRITADRDLRQLQNDLLMFQEDRQLRKLRSGSCIFDPAKACGHCFRCIGLIDQKKPAELSAVETARLLEYKIYQLNFSSFSKKLSENFLKNGGYEEIRCSINCDTDQMFSVTVTACNEKRGTETPVEYLGKGMRSIYMLSLLETYVAEPDRIPSIILVEDPEIFLHPQLQKMCCEILYRLSLKNQVIFQTHSPDLLFNFTARQIRQVVLDDDMYSVIREKTDLGRILDDLGYGASDLMNVSFVFIVEGKQDKSRLPLLLENYYSEIRDQEGRLSRISIITTNSCTNIKTYANLKYMNQVYIRDQFLMIRDGDGKDPEELAGQLCRYYDARNAEDVDRLPRVTRRNVLILKYYSFENYFFNPEIMAQLGIVESQEAFYETLYKKWREYLHRLTSGQKLIKALGRDFTSPEDMKDHMEEIRIHLRGHNLYDIFYGPFRSREQEILKAYIRLAPRDDFKDILDAIDSFPYFDSRKSGKQH</sequence>
<protein>
    <submittedName>
        <fullName evidence="2">AAA family ATPase</fullName>
    </submittedName>
</protein>
<dbReference type="Pfam" id="PF13175">
    <property type="entry name" value="AAA_15"/>
    <property type="match status" value="2"/>
</dbReference>
<feature type="domain" description="Endonuclease GajA/Old nuclease/RecF-like AAA" evidence="1">
    <location>
        <begin position="1"/>
        <end position="48"/>
    </location>
</feature>
<evidence type="ECO:0000259" key="1">
    <source>
        <dbReference type="Pfam" id="PF13175"/>
    </source>
</evidence>
<organism evidence="2 3">
    <name type="scientific">Enterocloster hominis</name>
    <name type="common">ex Liu et al. 2021</name>
    <dbReference type="NCBI Taxonomy" id="2763663"/>
    <lineage>
        <taxon>Bacteria</taxon>
        <taxon>Bacillati</taxon>
        <taxon>Bacillota</taxon>
        <taxon>Clostridia</taxon>
        <taxon>Lachnospirales</taxon>
        <taxon>Lachnospiraceae</taxon>
        <taxon>Enterocloster</taxon>
    </lineage>
</organism>
<accession>A0ABR7NPM8</accession>
<dbReference type="EMBL" id="JACRTJ010000005">
    <property type="protein sequence ID" value="MBC8597958.1"/>
    <property type="molecule type" value="Genomic_DNA"/>
</dbReference>
<keyword evidence="3" id="KW-1185">Reference proteome</keyword>
<dbReference type="SUPFAM" id="SSF52540">
    <property type="entry name" value="P-loop containing nucleoside triphosphate hydrolases"/>
    <property type="match status" value="1"/>
</dbReference>
<proteinExistence type="predicted"/>
<name>A0ABR7NPM8_9FIRM</name>
<dbReference type="RefSeq" id="WP_262426762.1">
    <property type="nucleotide sequence ID" value="NZ_JACRTJ010000005.1"/>
</dbReference>